<evidence type="ECO:0000256" key="13">
    <source>
        <dbReference type="ARBA" id="ARBA00023187"/>
    </source>
</evidence>
<evidence type="ECO:0000256" key="18">
    <source>
        <dbReference type="PROSITE-ProRule" id="PRU00221"/>
    </source>
</evidence>
<evidence type="ECO:0000256" key="16">
    <source>
        <dbReference type="ARBA" id="ARBA00056434"/>
    </source>
</evidence>
<comment type="similarity">
    <text evidence="3 19">Belongs to the WD repeat PRP19 family.</text>
</comment>
<dbReference type="Gramene" id="PSS00234">
    <property type="protein sequence ID" value="PSS00234"/>
    <property type="gene ID" value="CEY00_Acc24203"/>
</dbReference>
<evidence type="ECO:0000256" key="12">
    <source>
        <dbReference type="ARBA" id="ARBA00022859"/>
    </source>
</evidence>
<evidence type="ECO:0000259" key="21">
    <source>
        <dbReference type="PROSITE" id="PS51698"/>
    </source>
</evidence>
<evidence type="ECO:0000256" key="14">
    <source>
        <dbReference type="ARBA" id="ARBA00023204"/>
    </source>
</evidence>
<keyword evidence="23" id="KW-1185">Reference proteome</keyword>
<dbReference type="InterPro" id="IPR001680">
    <property type="entry name" value="WD40_rpt"/>
</dbReference>
<keyword evidence="4 18" id="KW-0853">WD repeat</keyword>
<dbReference type="GO" id="GO:0070534">
    <property type="term" value="P:protein K63-linked ubiquitination"/>
    <property type="evidence" value="ECO:0007669"/>
    <property type="project" value="UniProtKB-UniRule"/>
</dbReference>
<dbReference type="PROSITE" id="PS50082">
    <property type="entry name" value="WD_REPEATS_2"/>
    <property type="match status" value="4"/>
</dbReference>
<accession>A0A2R6Q1F5</accession>
<dbReference type="Pfam" id="PF08606">
    <property type="entry name" value="Prp19"/>
    <property type="match status" value="1"/>
</dbReference>
<dbReference type="PROSITE" id="PS50294">
    <property type="entry name" value="WD_REPEATS_REGION"/>
    <property type="match status" value="2"/>
</dbReference>
<dbReference type="CDD" id="cd16656">
    <property type="entry name" value="RING-Ubox_PRP19"/>
    <property type="match status" value="1"/>
</dbReference>
<evidence type="ECO:0000256" key="6">
    <source>
        <dbReference type="ARBA" id="ARBA00022664"/>
    </source>
</evidence>
<dbReference type="EMBL" id="NKQK01000021">
    <property type="protein sequence ID" value="PSS00234.1"/>
    <property type="molecule type" value="Genomic_DNA"/>
</dbReference>
<dbReference type="SMART" id="SM00320">
    <property type="entry name" value="WD40"/>
    <property type="match status" value="7"/>
</dbReference>
<comment type="catalytic activity">
    <reaction evidence="19">
        <text>S-ubiquitinyl-[E2 ubiquitin-conjugating enzyme]-L-cysteine + [acceptor protein]-L-lysine = [E2 ubiquitin-conjugating enzyme]-L-cysteine + N(6)-ubiquitinyl-[acceptor protein]-L-lysine.</text>
        <dbReference type="EC" id="2.3.2.27"/>
    </reaction>
</comment>
<feature type="repeat" description="WD" evidence="18">
    <location>
        <begin position="393"/>
        <end position="433"/>
    </location>
</feature>
<evidence type="ECO:0000256" key="4">
    <source>
        <dbReference type="ARBA" id="ARBA00022574"/>
    </source>
</evidence>
<dbReference type="Gene3D" id="2.130.10.10">
    <property type="entry name" value="YVTN repeat-like/Quinoprotein amine dehydrogenase"/>
    <property type="match status" value="1"/>
</dbReference>
<reference evidence="23" key="2">
    <citation type="journal article" date="2018" name="BMC Genomics">
        <title>A manually annotated Actinidia chinensis var. chinensis (kiwifruit) genome highlights the challenges associated with draft genomes and gene prediction in plants.</title>
        <authorList>
            <person name="Pilkington S.M."/>
            <person name="Crowhurst R."/>
            <person name="Hilario E."/>
            <person name="Nardozza S."/>
            <person name="Fraser L."/>
            <person name="Peng Y."/>
            <person name="Gunaseelan K."/>
            <person name="Simpson R."/>
            <person name="Tahir J."/>
            <person name="Deroles S.C."/>
            <person name="Templeton K."/>
            <person name="Luo Z."/>
            <person name="Davy M."/>
            <person name="Cheng C."/>
            <person name="McNeilage M."/>
            <person name="Scaglione D."/>
            <person name="Liu Y."/>
            <person name="Zhang Q."/>
            <person name="Datson P."/>
            <person name="De Silva N."/>
            <person name="Gardiner S.E."/>
            <person name="Bassett H."/>
            <person name="Chagne D."/>
            <person name="McCallum J."/>
            <person name="Dzierzon H."/>
            <person name="Deng C."/>
            <person name="Wang Y.Y."/>
            <person name="Barron L."/>
            <person name="Manako K."/>
            <person name="Bowen J."/>
            <person name="Foster T.M."/>
            <person name="Erridge Z.A."/>
            <person name="Tiffin H."/>
            <person name="Waite C.N."/>
            <person name="Davies K.M."/>
            <person name="Grierson E.P."/>
            <person name="Laing W.A."/>
            <person name="Kirk R."/>
            <person name="Chen X."/>
            <person name="Wood M."/>
            <person name="Montefiori M."/>
            <person name="Brummell D.A."/>
            <person name="Schwinn K.E."/>
            <person name="Catanach A."/>
            <person name="Fullerton C."/>
            <person name="Li D."/>
            <person name="Meiyalaghan S."/>
            <person name="Nieuwenhuizen N."/>
            <person name="Read N."/>
            <person name="Prakash R."/>
            <person name="Hunter D."/>
            <person name="Zhang H."/>
            <person name="McKenzie M."/>
            <person name="Knabel M."/>
            <person name="Harris A."/>
            <person name="Allan A.C."/>
            <person name="Gleave A."/>
            <person name="Chen A."/>
            <person name="Janssen B.J."/>
            <person name="Plunkett B."/>
            <person name="Ampomah-Dwamena C."/>
            <person name="Voogd C."/>
            <person name="Leif D."/>
            <person name="Lafferty D."/>
            <person name="Souleyre E.J.F."/>
            <person name="Varkonyi-Gasic E."/>
            <person name="Gambi F."/>
            <person name="Hanley J."/>
            <person name="Yao J.L."/>
            <person name="Cheung J."/>
            <person name="David K.M."/>
            <person name="Warren B."/>
            <person name="Marsh K."/>
            <person name="Snowden K.C."/>
            <person name="Lin-Wang K."/>
            <person name="Brian L."/>
            <person name="Martinez-Sanchez M."/>
            <person name="Wang M."/>
            <person name="Ileperuma N."/>
            <person name="Macnee N."/>
            <person name="Campin R."/>
            <person name="McAtee P."/>
            <person name="Drummond R.S.M."/>
            <person name="Espley R.V."/>
            <person name="Ireland H.S."/>
            <person name="Wu R."/>
            <person name="Atkinson R.G."/>
            <person name="Karunairetnam S."/>
            <person name="Bulley S."/>
            <person name="Chunkath S."/>
            <person name="Hanley Z."/>
            <person name="Storey R."/>
            <person name="Thrimawithana A.H."/>
            <person name="Thomson S."/>
            <person name="David C."/>
            <person name="Testolin R."/>
            <person name="Huang H."/>
            <person name="Hellens R.P."/>
            <person name="Schaffer R.J."/>
        </authorList>
    </citation>
    <scope>NUCLEOTIDE SEQUENCE [LARGE SCALE GENOMIC DNA]</scope>
    <source>
        <strain evidence="23">cv. Red5</strain>
    </source>
</reference>
<dbReference type="InterPro" id="IPR055340">
    <property type="entry name" value="RING-Ubox_PRP19"/>
</dbReference>
<evidence type="ECO:0000256" key="1">
    <source>
        <dbReference type="ARBA" id="ARBA00004123"/>
    </source>
</evidence>
<keyword evidence="13 19" id="KW-0508">mRNA splicing</keyword>
<evidence type="ECO:0000256" key="3">
    <source>
        <dbReference type="ARBA" id="ARBA00006388"/>
    </source>
</evidence>
<protein>
    <recommendedName>
        <fullName evidence="19">Pre-mRNA-processing factor 19</fullName>
        <ecNumber evidence="19">2.3.2.27</ecNumber>
    </recommendedName>
</protein>
<keyword evidence="6 19" id="KW-0507">mRNA processing</keyword>
<evidence type="ECO:0000256" key="5">
    <source>
        <dbReference type="ARBA" id="ARBA00022588"/>
    </source>
</evidence>
<dbReference type="SUPFAM" id="SSF57850">
    <property type="entry name" value="RING/U-box"/>
    <property type="match status" value="1"/>
</dbReference>
<organism evidence="22 23">
    <name type="scientific">Actinidia chinensis var. chinensis</name>
    <name type="common">Chinese soft-hair kiwi</name>
    <dbReference type="NCBI Taxonomy" id="1590841"/>
    <lineage>
        <taxon>Eukaryota</taxon>
        <taxon>Viridiplantae</taxon>
        <taxon>Streptophyta</taxon>
        <taxon>Embryophyta</taxon>
        <taxon>Tracheophyta</taxon>
        <taxon>Spermatophyta</taxon>
        <taxon>Magnoliopsida</taxon>
        <taxon>eudicotyledons</taxon>
        <taxon>Gunneridae</taxon>
        <taxon>Pentapetalae</taxon>
        <taxon>asterids</taxon>
        <taxon>Ericales</taxon>
        <taxon>Actinidiaceae</taxon>
        <taxon>Actinidia</taxon>
    </lineage>
</organism>
<dbReference type="AlphaFoldDB" id="A0A2R6Q1F5"/>
<feature type="repeat" description="WD" evidence="18">
    <location>
        <begin position="262"/>
        <end position="294"/>
    </location>
</feature>
<dbReference type="SMART" id="SM00504">
    <property type="entry name" value="Ubox"/>
    <property type="match status" value="1"/>
</dbReference>
<dbReference type="InParanoid" id="A0A2R6Q1F5"/>
<evidence type="ECO:0000256" key="19">
    <source>
        <dbReference type="RuleBase" id="RU367101"/>
    </source>
</evidence>
<dbReference type="PANTHER" id="PTHR43995:SF1">
    <property type="entry name" value="PRE-MRNA-PROCESSING FACTOR 19"/>
    <property type="match status" value="1"/>
</dbReference>
<dbReference type="SUPFAM" id="SSF50978">
    <property type="entry name" value="WD40 repeat-like"/>
    <property type="match status" value="1"/>
</dbReference>
<comment type="function">
    <text evidence="16">Probable ubiquitin-protein ligase which is mainly involved pre-mRNA splicing and DNA repair. Component of the MAC complex that probably regulates defense responses through transcriptional control and thereby is essential for plant innate immunity.</text>
</comment>
<dbReference type="OMA" id="SLDQHWA"/>
<dbReference type="Pfam" id="PF24814">
    <property type="entry name" value="WD40_Prp19"/>
    <property type="match status" value="1"/>
</dbReference>
<evidence type="ECO:0000256" key="17">
    <source>
        <dbReference type="ARBA" id="ARBA00065458"/>
    </source>
</evidence>
<comment type="subcellular location">
    <subcellularLocation>
        <location evidence="1 19">Nucleus</location>
    </subcellularLocation>
</comment>
<dbReference type="GO" id="GO:0071006">
    <property type="term" value="C:U2-type catalytic step 1 spliceosome"/>
    <property type="evidence" value="ECO:0007669"/>
    <property type="project" value="TreeGrafter"/>
</dbReference>
<dbReference type="GO" id="GO:0005737">
    <property type="term" value="C:cytoplasm"/>
    <property type="evidence" value="ECO:0007669"/>
    <property type="project" value="TreeGrafter"/>
</dbReference>
<gene>
    <name evidence="22" type="ORF">CEY00_Acc24203</name>
</gene>
<dbReference type="InterPro" id="IPR036322">
    <property type="entry name" value="WD40_repeat_dom_sf"/>
</dbReference>
<keyword evidence="11 19" id="KW-0833">Ubl conjugation pathway</keyword>
<dbReference type="InterPro" id="IPR003613">
    <property type="entry name" value="Ubox_domain"/>
</dbReference>
<dbReference type="GO" id="GO:0000398">
    <property type="term" value="P:mRNA splicing, via spliceosome"/>
    <property type="evidence" value="ECO:0007669"/>
    <property type="project" value="InterPro"/>
</dbReference>
<keyword evidence="8 19" id="KW-0747">Spliceosome</keyword>
<dbReference type="UniPathway" id="UPA00143"/>
<dbReference type="GO" id="GO:0000974">
    <property type="term" value="C:Prp19 complex"/>
    <property type="evidence" value="ECO:0007669"/>
    <property type="project" value="UniProtKB-UniRule"/>
</dbReference>
<comment type="function">
    <text evidence="19">Ubiquitin-protein ligase which is mainly involved pre-mRNA splicing and DNA repair. Required for pre-mRNA splicing as component of the spliceosome.</text>
</comment>
<evidence type="ECO:0000256" key="11">
    <source>
        <dbReference type="ARBA" id="ARBA00022786"/>
    </source>
</evidence>
<dbReference type="InterPro" id="IPR015943">
    <property type="entry name" value="WD40/YVTN_repeat-like_dom_sf"/>
</dbReference>
<dbReference type="InterPro" id="IPR013083">
    <property type="entry name" value="Znf_RING/FYVE/PHD"/>
</dbReference>
<comment type="caution">
    <text evidence="22">The sequence shown here is derived from an EMBL/GenBank/DDBJ whole genome shotgun (WGS) entry which is preliminary data.</text>
</comment>
<dbReference type="GO" id="GO:0061630">
    <property type="term" value="F:ubiquitin protein ligase activity"/>
    <property type="evidence" value="ECO:0007669"/>
    <property type="project" value="UniProtKB-UniRule"/>
</dbReference>
<dbReference type="PROSITE" id="PS51698">
    <property type="entry name" value="U_BOX"/>
    <property type="match status" value="1"/>
</dbReference>
<dbReference type="GO" id="GO:0006281">
    <property type="term" value="P:DNA repair"/>
    <property type="evidence" value="ECO:0007669"/>
    <property type="project" value="UniProtKB-KW"/>
</dbReference>
<keyword evidence="9" id="KW-0677">Repeat</keyword>
<evidence type="ECO:0000256" key="10">
    <source>
        <dbReference type="ARBA" id="ARBA00022763"/>
    </source>
</evidence>
<evidence type="ECO:0000256" key="2">
    <source>
        <dbReference type="ARBA" id="ARBA00004906"/>
    </source>
</evidence>
<evidence type="ECO:0000256" key="7">
    <source>
        <dbReference type="ARBA" id="ARBA00022679"/>
    </source>
</evidence>
<dbReference type="CDD" id="cd00200">
    <property type="entry name" value="WD40"/>
    <property type="match status" value="1"/>
</dbReference>
<name>A0A2R6Q1F5_ACTCC</name>
<evidence type="ECO:0000256" key="20">
    <source>
        <dbReference type="SAM" id="MobiDB-lite"/>
    </source>
</evidence>
<dbReference type="GO" id="GO:0042742">
    <property type="term" value="P:defense response to bacterium"/>
    <property type="evidence" value="ECO:0007669"/>
    <property type="project" value="UniProtKB-ARBA"/>
</dbReference>
<keyword evidence="10 19" id="KW-0227">DNA damage</keyword>
<proteinExistence type="inferred from homology"/>
<comment type="pathway">
    <text evidence="2 19">Protein modification; protein ubiquitination.</text>
</comment>
<keyword evidence="15 19" id="KW-0539">Nucleus</keyword>
<evidence type="ECO:0000313" key="22">
    <source>
        <dbReference type="EMBL" id="PSS00234.1"/>
    </source>
</evidence>
<feature type="repeat" description="WD" evidence="18">
    <location>
        <begin position="307"/>
        <end position="348"/>
    </location>
</feature>
<dbReference type="STRING" id="1590841.A0A2R6Q1F5"/>
<dbReference type="Gene3D" id="3.30.40.10">
    <property type="entry name" value="Zinc/RING finger domain, C3HC4 (zinc finger)"/>
    <property type="match status" value="1"/>
</dbReference>
<feature type="region of interest" description="Disordered" evidence="20">
    <location>
        <begin position="136"/>
        <end position="173"/>
    </location>
</feature>
<evidence type="ECO:0000256" key="8">
    <source>
        <dbReference type="ARBA" id="ARBA00022728"/>
    </source>
</evidence>
<evidence type="ECO:0000313" key="23">
    <source>
        <dbReference type="Proteomes" id="UP000241394"/>
    </source>
</evidence>
<evidence type="ECO:0000256" key="9">
    <source>
        <dbReference type="ARBA" id="ARBA00022737"/>
    </source>
</evidence>
<keyword evidence="12" id="KW-0391">Immunity</keyword>
<dbReference type="FunFam" id="2.130.10.10:FF:000043">
    <property type="entry name" value="pre-mRNA-processing factor 19"/>
    <property type="match status" value="1"/>
</dbReference>
<feature type="domain" description="U-box" evidence="21">
    <location>
        <begin position="1"/>
        <end position="70"/>
    </location>
</feature>
<keyword evidence="7 19" id="KW-0808">Transferase</keyword>
<dbReference type="PANTHER" id="PTHR43995">
    <property type="entry name" value="PRE-MRNA-PROCESSING FACTOR 19"/>
    <property type="match status" value="1"/>
</dbReference>
<keyword evidence="14 19" id="KW-0234">DNA repair</keyword>
<dbReference type="GO" id="GO:0045087">
    <property type="term" value="P:innate immune response"/>
    <property type="evidence" value="ECO:0007669"/>
    <property type="project" value="UniProtKB-KW"/>
</dbReference>
<reference evidence="22 23" key="1">
    <citation type="submission" date="2017-07" db="EMBL/GenBank/DDBJ databases">
        <title>An improved, manually edited Actinidia chinensis var. chinensis (kiwifruit) genome highlights the challenges associated with draft genomes and gene prediction in plants.</title>
        <authorList>
            <person name="Pilkington S."/>
            <person name="Crowhurst R."/>
            <person name="Hilario E."/>
            <person name="Nardozza S."/>
            <person name="Fraser L."/>
            <person name="Peng Y."/>
            <person name="Gunaseelan K."/>
            <person name="Simpson R."/>
            <person name="Tahir J."/>
            <person name="Deroles S."/>
            <person name="Templeton K."/>
            <person name="Luo Z."/>
            <person name="Davy M."/>
            <person name="Cheng C."/>
            <person name="Mcneilage M."/>
            <person name="Scaglione D."/>
            <person name="Liu Y."/>
            <person name="Zhang Q."/>
            <person name="Datson P."/>
            <person name="De Silva N."/>
            <person name="Gardiner S."/>
            <person name="Bassett H."/>
            <person name="Chagne D."/>
            <person name="Mccallum J."/>
            <person name="Dzierzon H."/>
            <person name="Deng C."/>
            <person name="Wang Y.-Y."/>
            <person name="Barron N."/>
            <person name="Manako K."/>
            <person name="Bowen J."/>
            <person name="Foster T."/>
            <person name="Erridge Z."/>
            <person name="Tiffin H."/>
            <person name="Waite C."/>
            <person name="Davies K."/>
            <person name="Grierson E."/>
            <person name="Laing W."/>
            <person name="Kirk R."/>
            <person name="Chen X."/>
            <person name="Wood M."/>
            <person name="Montefiori M."/>
            <person name="Brummell D."/>
            <person name="Schwinn K."/>
            <person name="Catanach A."/>
            <person name="Fullerton C."/>
            <person name="Li D."/>
            <person name="Meiyalaghan S."/>
            <person name="Nieuwenhuizen N."/>
            <person name="Read N."/>
            <person name="Prakash R."/>
            <person name="Hunter D."/>
            <person name="Zhang H."/>
            <person name="Mckenzie M."/>
            <person name="Knabel M."/>
            <person name="Harris A."/>
            <person name="Allan A."/>
            <person name="Chen A."/>
            <person name="Janssen B."/>
            <person name="Plunkett B."/>
            <person name="Dwamena C."/>
            <person name="Voogd C."/>
            <person name="Leif D."/>
            <person name="Lafferty D."/>
            <person name="Souleyre E."/>
            <person name="Varkonyi-Gasic E."/>
            <person name="Gambi F."/>
            <person name="Hanley J."/>
            <person name="Yao J.-L."/>
            <person name="Cheung J."/>
            <person name="David K."/>
            <person name="Warren B."/>
            <person name="Marsh K."/>
            <person name="Snowden K."/>
            <person name="Lin-Wang K."/>
            <person name="Brian L."/>
            <person name="Martinez-Sanchez M."/>
            <person name="Wang M."/>
            <person name="Ileperuma N."/>
            <person name="Macnee N."/>
            <person name="Campin R."/>
            <person name="Mcatee P."/>
            <person name="Drummond R."/>
            <person name="Espley R."/>
            <person name="Ireland H."/>
            <person name="Wu R."/>
            <person name="Atkinson R."/>
            <person name="Karunairetnam S."/>
            <person name="Bulley S."/>
            <person name="Chunkath S."/>
            <person name="Hanley Z."/>
            <person name="Storey R."/>
            <person name="Thrimawithana A."/>
            <person name="Thomson S."/>
            <person name="David C."/>
            <person name="Testolin R."/>
        </authorList>
    </citation>
    <scope>NUCLEOTIDE SEQUENCE [LARGE SCALE GENOMIC DNA]</scope>
    <source>
        <strain evidence="23">cv. Red5</strain>
        <tissue evidence="22">Young leaf</tissue>
    </source>
</reference>
<keyword evidence="5" id="KW-0399">Innate immunity</keyword>
<dbReference type="FunCoup" id="A0A2R6Q1F5">
    <property type="interactions" value="6917"/>
</dbReference>
<dbReference type="FunFam" id="3.30.40.10:FF:000027">
    <property type="entry name" value="Pre-mRNA-processing factor 19, putative"/>
    <property type="match status" value="1"/>
</dbReference>
<dbReference type="EC" id="2.3.2.27" evidence="19"/>
<dbReference type="InterPro" id="IPR038959">
    <property type="entry name" value="Prp19"/>
</dbReference>
<dbReference type="OrthoDB" id="687049at2759"/>
<dbReference type="InterPro" id="IPR013915">
    <property type="entry name" value="Prp19_cc"/>
</dbReference>
<dbReference type="Proteomes" id="UP000241394">
    <property type="component" value="Chromosome LG21"/>
</dbReference>
<sequence length="524" mass="56750">MNCSISGEVPEEPVVSKNSGLLFEKRLIERHILDYGKCPITGEPMSMDDIVPIKTGKIVKPRPVQAASIPGMLGMFQIEWDGLMLSNFALEQQLHTARQELSHALYQHDAACRVIARLKMEKDEAMSLLAQAERQMPMSAPTATTINASGLSNGKRGPADEDMGPAGKKTRSGISSSIIAELTDCNATLSQQRKKRQIPPTLAPIDAVERYTQLFSYPLHKTSKPGILAVDILYAKDIIATCGADTNAVLFDRPSGEILSTLSGHSKKVTSVKFVAKGDVVVTGSADKTVRLWQGSENGNYDCSHILKDHTAEVQAVTVHATNKYFVTASLDNTWCFYDLSSVTCLTQVEDAAGSGGYTSAAFHPDGLILGTGTSEAIVKIWDVKSQANVARFDGHVGAVTAISFSENGYFLATAAHDGVKLWDLRKLRNFRTFAPYDDNTPTQCVEFDHSGSYLAVAGSDIRVYQVANVKSEWNCIKTFPDLSGTGKATSIKFGPDAKYLAVGSMDRNLRIFGLPGEDDGPQS</sequence>
<feature type="repeat" description="WD" evidence="18">
    <location>
        <begin position="359"/>
        <end position="392"/>
    </location>
</feature>
<evidence type="ECO:0000256" key="15">
    <source>
        <dbReference type="ARBA" id="ARBA00023242"/>
    </source>
</evidence>
<feature type="compositionally biased region" description="Polar residues" evidence="20">
    <location>
        <begin position="141"/>
        <end position="152"/>
    </location>
</feature>
<comment type="subunit">
    <text evidence="17">Homotetramer. Component of the multiprotein assembly MOS4-associated complex (MAC) at least composed of MOS4, CDC5, PRL1 and PRP19 which is related to the PRP19C/Prp19 complex/NTC/Nineteen complex identified in other organisms. Associated with the spliceosome.</text>
</comment>